<accession>A0A2Z6LWE8</accession>
<feature type="region of interest" description="Disordered" evidence="1">
    <location>
        <begin position="33"/>
        <end position="68"/>
    </location>
</feature>
<feature type="compositionally biased region" description="Low complexity" evidence="1">
    <location>
        <begin position="51"/>
        <end position="68"/>
    </location>
</feature>
<organism evidence="2 3">
    <name type="scientific">Trifolium subterraneum</name>
    <name type="common">Subterranean clover</name>
    <dbReference type="NCBI Taxonomy" id="3900"/>
    <lineage>
        <taxon>Eukaryota</taxon>
        <taxon>Viridiplantae</taxon>
        <taxon>Streptophyta</taxon>
        <taxon>Embryophyta</taxon>
        <taxon>Tracheophyta</taxon>
        <taxon>Spermatophyta</taxon>
        <taxon>Magnoliopsida</taxon>
        <taxon>eudicotyledons</taxon>
        <taxon>Gunneridae</taxon>
        <taxon>Pentapetalae</taxon>
        <taxon>rosids</taxon>
        <taxon>fabids</taxon>
        <taxon>Fabales</taxon>
        <taxon>Fabaceae</taxon>
        <taxon>Papilionoideae</taxon>
        <taxon>50 kb inversion clade</taxon>
        <taxon>NPAAA clade</taxon>
        <taxon>Hologalegina</taxon>
        <taxon>IRL clade</taxon>
        <taxon>Trifolieae</taxon>
        <taxon>Trifolium</taxon>
    </lineage>
</organism>
<keyword evidence="3" id="KW-1185">Reference proteome</keyword>
<name>A0A2Z6LWE8_TRISU</name>
<proteinExistence type="predicted"/>
<dbReference type="Proteomes" id="UP000242715">
    <property type="component" value="Unassembled WGS sequence"/>
</dbReference>
<dbReference type="AlphaFoldDB" id="A0A2Z6LWE8"/>
<reference evidence="3" key="1">
    <citation type="journal article" date="2017" name="Front. Plant Sci.">
        <title>Climate Clever Clovers: New Paradigm to Reduce the Environmental Footprint of Ruminants by Breeding Low Methanogenic Forages Utilizing Haplotype Variation.</title>
        <authorList>
            <person name="Kaur P."/>
            <person name="Appels R."/>
            <person name="Bayer P.E."/>
            <person name="Keeble-Gagnere G."/>
            <person name="Wang J."/>
            <person name="Hirakawa H."/>
            <person name="Shirasawa K."/>
            <person name="Vercoe P."/>
            <person name="Stefanova K."/>
            <person name="Durmic Z."/>
            <person name="Nichols P."/>
            <person name="Revell C."/>
            <person name="Isobe S.N."/>
            <person name="Edwards D."/>
            <person name="Erskine W."/>
        </authorList>
    </citation>
    <scope>NUCLEOTIDE SEQUENCE [LARGE SCALE GENOMIC DNA]</scope>
    <source>
        <strain evidence="3">cv. Daliak</strain>
    </source>
</reference>
<dbReference type="EMBL" id="DF973268">
    <property type="protein sequence ID" value="GAU23346.1"/>
    <property type="molecule type" value="Genomic_DNA"/>
</dbReference>
<sequence length="68" mass="7106">MGKAKEAIVVAGALAFVWLTIELAFKPFLSQTRDSIDKSDPTRDPDDDALDTAAAPPVTDAGDTTADA</sequence>
<evidence type="ECO:0008006" key="4">
    <source>
        <dbReference type="Google" id="ProtNLM"/>
    </source>
</evidence>
<evidence type="ECO:0000313" key="2">
    <source>
        <dbReference type="EMBL" id="GAU23346.1"/>
    </source>
</evidence>
<evidence type="ECO:0000313" key="3">
    <source>
        <dbReference type="Proteomes" id="UP000242715"/>
    </source>
</evidence>
<evidence type="ECO:0000256" key="1">
    <source>
        <dbReference type="SAM" id="MobiDB-lite"/>
    </source>
</evidence>
<dbReference type="OrthoDB" id="754892at2759"/>
<dbReference type="InterPro" id="IPR038944">
    <property type="entry name" value="OEP7-like"/>
</dbReference>
<gene>
    <name evidence="2" type="ORF">TSUD_333930</name>
</gene>
<dbReference type="PANTHER" id="PTHR33982:SF5">
    <property type="entry name" value="OUTER ENVELOPE MEMBRANE PROTEIN 7"/>
    <property type="match status" value="1"/>
</dbReference>
<dbReference type="PANTHER" id="PTHR33982">
    <property type="entry name" value="OUTER ENVELOPE MEMBRANE PROTEIN 7-RELATED"/>
    <property type="match status" value="1"/>
</dbReference>
<dbReference type="GO" id="GO:0009707">
    <property type="term" value="C:chloroplast outer membrane"/>
    <property type="evidence" value="ECO:0007669"/>
    <property type="project" value="TreeGrafter"/>
</dbReference>
<protein>
    <recommendedName>
        <fullName evidence="4">Outer envelope membrane protein 7</fullName>
    </recommendedName>
</protein>
<feature type="compositionally biased region" description="Basic and acidic residues" evidence="1">
    <location>
        <begin position="34"/>
        <end position="44"/>
    </location>
</feature>